<dbReference type="InterPro" id="IPR022398">
    <property type="entry name" value="Peptidase_S8_His-AS"/>
</dbReference>
<proteinExistence type="inferred from homology"/>
<evidence type="ECO:0000313" key="10">
    <source>
        <dbReference type="EMBL" id="MST74413.1"/>
    </source>
</evidence>
<sequence>MSIQNQKIENILNLALEVTPSERSRSVNLETGYLPAQNSWKVIVKYSGRLLDLNQQFPDVKITILSNQYAILQIPENQIDPVSDTPYITFMEKPKRLFFATFAARQASCITSVQGSSTSRSPVSGIPGLQSGLSGKDILVGVIDSGIDYTHPDFRNPDGTTRILSLWDQTIASTADTSDDVYGYRQGSFYSSQTINQALMSETETERLAICPSRDLSGHGTHVAGIAAGNGRASDGVYRGVAYESDLVIVKLGVSDPGGFPSTVELMEAVDYCVRFAESMQKPLALNLSFGNNYGSHSGTSLLETFLNDITGIGRVSICVGTGNEGSSAGHTGGILTTVNSSPSAPGSLGYNGSIQRVEFVLSDYETSFSLQLWKNYSDRFTIQITDPSGTRSIAIDPVPGTGRYRIGSCDLLVFYGEPAPYSRYQEIYFDFLAVDSYLPSGIWTVTLTAQDIVSGIWDMWMPSVSVRNMATRFLNSTPENTLTIPSTATKVISVAAYDSSFHTLAAFSGRGYTWETEQIKPDLAAPGVDITSCAPGGGYQTQSGTSMATPFVTGSAALLMQYGIVNGNDPFLYGEKIKAYLLRGAKRISAEADYPNRELGWGTLCLRDSFPTTPSLS</sequence>
<comment type="caution">
    <text evidence="10">The sequence shown here is derived from an EMBL/GenBank/DDBJ whole genome shotgun (WGS) entry which is preliminary data.</text>
</comment>
<evidence type="ECO:0000259" key="8">
    <source>
        <dbReference type="Pfam" id="PF00082"/>
    </source>
</evidence>
<dbReference type="RefSeq" id="WP_154429383.1">
    <property type="nucleotide sequence ID" value="NZ_VUNI01000006.1"/>
</dbReference>
<evidence type="ECO:0000256" key="4">
    <source>
        <dbReference type="ARBA" id="ARBA00022825"/>
    </source>
</evidence>
<dbReference type="InterPro" id="IPR015500">
    <property type="entry name" value="Peptidase_S8_subtilisin-rel"/>
</dbReference>
<dbReference type="InterPro" id="IPR023828">
    <property type="entry name" value="Peptidase_S8_Ser-AS"/>
</dbReference>
<evidence type="ECO:0000256" key="7">
    <source>
        <dbReference type="RuleBase" id="RU003355"/>
    </source>
</evidence>
<dbReference type="PANTHER" id="PTHR43806">
    <property type="entry name" value="PEPTIDASE S8"/>
    <property type="match status" value="1"/>
</dbReference>
<dbReference type="EMBL" id="VUNI01000006">
    <property type="protein sequence ID" value="MST74413.1"/>
    <property type="molecule type" value="Genomic_DNA"/>
</dbReference>
<keyword evidence="3 6" id="KW-0378">Hydrolase</keyword>
<dbReference type="Proteomes" id="UP000474024">
    <property type="component" value="Unassembled WGS sequence"/>
</dbReference>
<feature type="active site" description="Charge relay system" evidence="5 6">
    <location>
        <position position="547"/>
    </location>
</feature>
<dbReference type="InterPro" id="IPR000209">
    <property type="entry name" value="Peptidase_S8/S53_dom"/>
</dbReference>
<keyword evidence="11" id="KW-1185">Reference proteome</keyword>
<dbReference type="AlphaFoldDB" id="A0A6L5YPE3"/>
<comment type="similarity">
    <text evidence="1 6 7">Belongs to the peptidase S8 family.</text>
</comment>
<feature type="active site" description="Charge relay system" evidence="5 6">
    <location>
        <position position="144"/>
    </location>
</feature>
<dbReference type="PROSITE" id="PS00136">
    <property type="entry name" value="SUBTILASE_ASP"/>
    <property type="match status" value="1"/>
</dbReference>
<dbReference type="InterPro" id="IPR017310">
    <property type="entry name" value="Pept_S8A_subtilisin_clostridia"/>
</dbReference>
<keyword evidence="4 6" id="KW-0720">Serine protease</keyword>
<keyword evidence="2 6" id="KW-0645">Protease</keyword>
<reference evidence="10 11" key="1">
    <citation type="submission" date="2019-08" db="EMBL/GenBank/DDBJ databases">
        <title>In-depth cultivation of the pig gut microbiome towards novel bacterial diversity and tailored functional studies.</title>
        <authorList>
            <person name="Wylensek D."/>
            <person name="Hitch T.C.A."/>
            <person name="Clavel T."/>
        </authorList>
    </citation>
    <scope>NUCLEOTIDE SEQUENCE [LARGE SCALE GENOMIC DNA]</scope>
    <source>
        <strain evidence="10 11">MUC/MUC-530-WT-4D</strain>
    </source>
</reference>
<dbReference type="PROSITE" id="PS00138">
    <property type="entry name" value="SUBTILASE_SER"/>
    <property type="match status" value="1"/>
</dbReference>
<dbReference type="Gene3D" id="3.40.50.200">
    <property type="entry name" value="Peptidase S8/S53 domain"/>
    <property type="match status" value="1"/>
</dbReference>
<dbReference type="PANTHER" id="PTHR43806:SF11">
    <property type="entry name" value="CEREVISIN-RELATED"/>
    <property type="match status" value="1"/>
</dbReference>
<dbReference type="GO" id="GO:0004252">
    <property type="term" value="F:serine-type endopeptidase activity"/>
    <property type="evidence" value="ECO:0007669"/>
    <property type="project" value="UniProtKB-UniRule"/>
</dbReference>
<feature type="domain" description="Peptidase S8/S53" evidence="8">
    <location>
        <begin position="479"/>
        <end position="603"/>
    </location>
</feature>
<evidence type="ECO:0000256" key="5">
    <source>
        <dbReference type="PIRSR" id="PIRSR615500-1"/>
    </source>
</evidence>
<dbReference type="Gene3D" id="2.60.120.1290">
    <property type="match status" value="1"/>
</dbReference>
<accession>A0A6L5YPE3</accession>
<feature type="domain" description="Csp protease B prodomain" evidence="9">
    <location>
        <begin position="6"/>
        <end position="95"/>
    </location>
</feature>
<dbReference type="Pfam" id="PF18425">
    <property type="entry name" value="CspB_prodomain"/>
    <property type="match status" value="1"/>
</dbReference>
<dbReference type="InterPro" id="IPR041365">
    <property type="entry name" value="CspB_prodomain"/>
</dbReference>
<organism evidence="10 11">
    <name type="scientific">Roseburia porci</name>
    <dbReference type="NCBI Taxonomy" id="2605790"/>
    <lineage>
        <taxon>Bacteria</taxon>
        <taxon>Bacillati</taxon>
        <taxon>Bacillota</taxon>
        <taxon>Clostridia</taxon>
        <taxon>Lachnospirales</taxon>
        <taxon>Lachnospiraceae</taxon>
        <taxon>Roseburia</taxon>
    </lineage>
</organism>
<dbReference type="PROSITE" id="PS00137">
    <property type="entry name" value="SUBTILASE_HIS"/>
    <property type="match status" value="1"/>
</dbReference>
<feature type="active site" description="Charge relay system" evidence="5 6">
    <location>
        <position position="219"/>
    </location>
</feature>
<dbReference type="PRINTS" id="PR00723">
    <property type="entry name" value="SUBTILISIN"/>
</dbReference>
<dbReference type="CDD" id="cd07478">
    <property type="entry name" value="Peptidases_S8_CspA-like"/>
    <property type="match status" value="1"/>
</dbReference>
<name>A0A6L5YPE3_9FIRM</name>
<gene>
    <name evidence="10" type="ORF">FYJ75_05095</name>
</gene>
<dbReference type="GO" id="GO:0006508">
    <property type="term" value="P:proteolysis"/>
    <property type="evidence" value="ECO:0007669"/>
    <property type="project" value="UniProtKB-KW"/>
</dbReference>
<evidence type="ECO:0000256" key="3">
    <source>
        <dbReference type="ARBA" id="ARBA00022801"/>
    </source>
</evidence>
<evidence type="ECO:0000256" key="2">
    <source>
        <dbReference type="ARBA" id="ARBA00022670"/>
    </source>
</evidence>
<dbReference type="InterPro" id="IPR034045">
    <property type="entry name" value="Pep_S8_CspA-like"/>
</dbReference>
<dbReference type="SUPFAM" id="SSF52743">
    <property type="entry name" value="Subtilisin-like"/>
    <property type="match status" value="1"/>
</dbReference>
<dbReference type="InterPro" id="IPR050131">
    <property type="entry name" value="Peptidase_S8_subtilisin-like"/>
</dbReference>
<evidence type="ECO:0000313" key="11">
    <source>
        <dbReference type="Proteomes" id="UP000474024"/>
    </source>
</evidence>
<dbReference type="PROSITE" id="PS51892">
    <property type="entry name" value="SUBTILASE"/>
    <property type="match status" value="1"/>
</dbReference>
<dbReference type="Gene3D" id="3.30.70.2980">
    <property type="match status" value="1"/>
</dbReference>
<dbReference type="Pfam" id="PF00082">
    <property type="entry name" value="Peptidase_S8"/>
    <property type="match status" value="2"/>
</dbReference>
<evidence type="ECO:0000256" key="6">
    <source>
        <dbReference type="PROSITE-ProRule" id="PRU01240"/>
    </source>
</evidence>
<dbReference type="PIRSF" id="PIRSF037894">
    <property type="entry name" value="Subtilisin_rel_CspABC"/>
    <property type="match status" value="1"/>
</dbReference>
<evidence type="ECO:0000256" key="1">
    <source>
        <dbReference type="ARBA" id="ARBA00011073"/>
    </source>
</evidence>
<feature type="domain" description="Peptidase S8/S53" evidence="8">
    <location>
        <begin position="135"/>
        <end position="326"/>
    </location>
</feature>
<evidence type="ECO:0000259" key="9">
    <source>
        <dbReference type="Pfam" id="PF18425"/>
    </source>
</evidence>
<protein>
    <submittedName>
        <fullName evidence="10">S8 family peptidase</fullName>
    </submittedName>
</protein>
<dbReference type="InterPro" id="IPR023827">
    <property type="entry name" value="Peptidase_S8_Asp-AS"/>
</dbReference>
<dbReference type="InterPro" id="IPR036852">
    <property type="entry name" value="Peptidase_S8/S53_dom_sf"/>
</dbReference>